<name>A0ABR3MA60_9TELE</name>
<proteinExistence type="inferred from homology"/>
<dbReference type="InterPro" id="IPR027417">
    <property type="entry name" value="P-loop_NTPase"/>
</dbReference>
<feature type="domain" description="AIG1-type G" evidence="5">
    <location>
        <begin position="8"/>
        <end position="207"/>
    </location>
</feature>
<feature type="compositionally biased region" description="Basic and acidic residues" evidence="4">
    <location>
        <begin position="209"/>
        <end position="223"/>
    </location>
</feature>
<evidence type="ECO:0000256" key="4">
    <source>
        <dbReference type="SAM" id="MobiDB-lite"/>
    </source>
</evidence>
<accession>A0ABR3MA60</accession>
<sequence length="314" mass="35097">MSGKNAKLSEMRLVLLGSYCCIKSSIGNTILGRKAFNSRRSDVNLKENGEVAERKLSVVCTPGFAKDYLTERRLEDAKFNILRSVTESSPGIHAFILVHSVESSFSVEEKSALEKIMEPLSERVWNHMLVLFTIGDELGKTPIELFIASEGDALLWLIEKCGNRYHVLNTKNRGDESQVTELLEKIEEMVAENNGQLYEIDRKTLQDVEEKRRTQENKAEKSRMKNQQMKYETDKETVKRLGKSDPITIKQAGSMDIPLNVVGGCSASPGTSAYLSLSISSQETPEKYQVNKSLCSEMTSGVESLDSDEGPDLE</sequence>
<reference evidence="6 7" key="1">
    <citation type="submission" date="2023-09" db="EMBL/GenBank/DDBJ databases">
        <authorList>
            <person name="Wang M."/>
        </authorList>
    </citation>
    <scope>NUCLEOTIDE SEQUENCE [LARGE SCALE GENOMIC DNA]</scope>
    <source>
        <strain evidence="6">GT-2023</strain>
        <tissue evidence="6">Liver</tissue>
    </source>
</reference>
<evidence type="ECO:0000313" key="7">
    <source>
        <dbReference type="Proteomes" id="UP001558613"/>
    </source>
</evidence>
<evidence type="ECO:0000313" key="6">
    <source>
        <dbReference type="EMBL" id="KAL1261166.1"/>
    </source>
</evidence>
<keyword evidence="3" id="KW-0342">GTP-binding</keyword>
<dbReference type="InterPro" id="IPR006703">
    <property type="entry name" value="G_AIG1"/>
</dbReference>
<evidence type="ECO:0000256" key="1">
    <source>
        <dbReference type="ARBA" id="ARBA00008535"/>
    </source>
</evidence>
<dbReference type="EMBL" id="JAYMGO010000015">
    <property type="protein sequence ID" value="KAL1261166.1"/>
    <property type="molecule type" value="Genomic_DNA"/>
</dbReference>
<dbReference type="Proteomes" id="UP001558613">
    <property type="component" value="Unassembled WGS sequence"/>
</dbReference>
<dbReference type="SUPFAM" id="SSF52540">
    <property type="entry name" value="P-loop containing nucleoside triphosphate hydrolases"/>
    <property type="match status" value="1"/>
</dbReference>
<evidence type="ECO:0000256" key="2">
    <source>
        <dbReference type="ARBA" id="ARBA00022741"/>
    </source>
</evidence>
<feature type="region of interest" description="Disordered" evidence="4">
    <location>
        <begin position="209"/>
        <end position="239"/>
    </location>
</feature>
<dbReference type="PROSITE" id="PS51720">
    <property type="entry name" value="G_AIG1"/>
    <property type="match status" value="1"/>
</dbReference>
<evidence type="ECO:0000259" key="5">
    <source>
        <dbReference type="PROSITE" id="PS51720"/>
    </source>
</evidence>
<organism evidence="6 7">
    <name type="scientific">Cirrhinus molitorella</name>
    <name type="common">mud carp</name>
    <dbReference type="NCBI Taxonomy" id="172907"/>
    <lineage>
        <taxon>Eukaryota</taxon>
        <taxon>Metazoa</taxon>
        <taxon>Chordata</taxon>
        <taxon>Craniata</taxon>
        <taxon>Vertebrata</taxon>
        <taxon>Euteleostomi</taxon>
        <taxon>Actinopterygii</taxon>
        <taxon>Neopterygii</taxon>
        <taxon>Teleostei</taxon>
        <taxon>Ostariophysi</taxon>
        <taxon>Cypriniformes</taxon>
        <taxon>Cyprinidae</taxon>
        <taxon>Labeoninae</taxon>
        <taxon>Labeonini</taxon>
        <taxon>Cirrhinus</taxon>
    </lineage>
</organism>
<keyword evidence="7" id="KW-1185">Reference proteome</keyword>
<gene>
    <name evidence="6" type="ORF">QQF64_008993</name>
</gene>
<dbReference type="PANTHER" id="PTHR10903">
    <property type="entry name" value="GTPASE, IMAP FAMILY MEMBER-RELATED"/>
    <property type="match status" value="1"/>
</dbReference>
<dbReference type="InterPro" id="IPR045058">
    <property type="entry name" value="GIMA/IAN/Toc"/>
</dbReference>
<comment type="similarity">
    <text evidence="1">Belongs to the TRAFAC class TrmE-Era-EngA-EngB-Septin-like GTPase superfamily. AIG1/Toc34/Toc159-like paraseptin GTPase family. IAN subfamily.</text>
</comment>
<keyword evidence="2" id="KW-0547">Nucleotide-binding</keyword>
<comment type="caution">
    <text evidence="6">The sequence shown here is derived from an EMBL/GenBank/DDBJ whole genome shotgun (WGS) entry which is preliminary data.</text>
</comment>
<protein>
    <recommendedName>
        <fullName evidence="5">AIG1-type G domain-containing protein</fullName>
    </recommendedName>
</protein>
<dbReference type="Pfam" id="PF04548">
    <property type="entry name" value="AIG1"/>
    <property type="match status" value="1"/>
</dbReference>
<evidence type="ECO:0000256" key="3">
    <source>
        <dbReference type="ARBA" id="ARBA00023134"/>
    </source>
</evidence>
<dbReference type="Gene3D" id="3.40.50.300">
    <property type="entry name" value="P-loop containing nucleotide triphosphate hydrolases"/>
    <property type="match status" value="1"/>
</dbReference>
<dbReference type="PANTHER" id="PTHR10903:SF107">
    <property type="entry name" value="GTPASE IMAP FAMILY MEMBER 4-LIKE-RELATED"/>
    <property type="match status" value="1"/>
</dbReference>